<evidence type="ECO:0000313" key="1">
    <source>
        <dbReference type="EMBL" id="GER46920.1"/>
    </source>
</evidence>
<organism evidence="1 2">
    <name type="scientific">Striga asiatica</name>
    <name type="common">Asiatic witchweed</name>
    <name type="synonym">Buchnera asiatica</name>
    <dbReference type="NCBI Taxonomy" id="4170"/>
    <lineage>
        <taxon>Eukaryota</taxon>
        <taxon>Viridiplantae</taxon>
        <taxon>Streptophyta</taxon>
        <taxon>Embryophyta</taxon>
        <taxon>Tracheophyta</taxon>
        <taxon>Spermatophyta</taxon>
        <taxon>Magnoliopsida</taxon>
        <taxon>eudicotyledons</taxon>
        <taxon>Gunneridae</taxon>
        <taxon>Pentapetalae</taxon>
        <taxon>asterids</taxon>
        <taxon>lamiids</taxon>
        <taxon>Lamiales</taxon>
        <taxon>Orobanchaceae</taxon>
        <taxon>Buchnereae</taxon>
        <taxon>Striga</taxon>
    </lineage>
</organism>
<name>A0A5A7QP31_STRAF</name>
<dbReference type="Proteomes" id="UP000325081">
    <property type="component" value="Unassembled WGS sequence"/>
</dbReference>
<protein>
    <submittedName>
        <fullName evidence="1">WD repeat-containing protein 5B</fullName>
    </submittedName>
</protein>
<evidence type="ECO:0000313" key="2">
    <source>
        <dbReference type="Proteomes" id="UP000325081"/>
    </source>
</evidence>
<reference evidence="2" key="1">
    <citation type="journal article" date="2019" name="Curr. Biol.">
        <title>Genome Sequence of Striga asiatica Provides Insight into the Evolution of Plant Parasitism.</title>
        <authorList>
            <person name="Yoshida S."/>
            <person name="Kim S."/>
            <person name="Wafula E.K."/>
            <person name="Tanskanen J."/>
            <person name="Kim Y.M."/>
            <person name="Honaas L."/>
            <person name="Yang Z."/>
            <person name="Spallek T."/>
            <person name="Conn C.E."/>
            <person name="Ichihashi Y."/>
            <person name="Cheong K."/>
            <person name="Cui S."/>
            <person name="Der J.P."/>
            <person name="Gundlach H."/>
            <person name="Jiao Y."/>
            <person name="Hori C."/>
            <person name="Ishida J.K."/>
            <person name="Kasahara H."/>
            <person name="Kiba T."/>
            <person name="Kim M.S."/>
            <person name="Koo N."/>
            <person name="Laohavisit A."/>
            <person name="Lee Y.H."/>
            <person name="Lumba S."/>
            <person name="McCourt P."/>
            <person name="Mortimer J.C."/>
            <person name="Mutuku J.M."/>
            <person name="Nomura T."/>
            <person name="Sasaki-Sekimoto Y."/>
            <person name="Seto Y."/>
            <person name="Wang Y."/>
            <person name="Wakatake T."/>
            <person name="Sakakibara H."/>
            <person name="Demura T."/>
            <person name="Yamaguchi S."/>
            <person name="Yoneyama K."/>
            <person name="Manabe R.I."/>
            <person name="Nelson D.C."/>
            <person name="Schulman A.H."/>
            <person name="Timko M.P."/>
            <person name="dePamphilis C.W."/>
            <person name="Choi D."/>
            <person name="Shirasu K."/>
        </authorList>
    </citation>
    <scope>NUCLEOTIDE SEQUENCE [LARGE SCALE GENOMIC DNA]</scope>
    <source>
        <strain evidence="2">cv. UVA1</strain>
    </source>
</reference>
<comment type="caution">
    <text evidence="1">The sequence shown here is derived from an EMBL/GenBank/DDBJ whole genome shotgun (WGS) entry which is preliminary data.</text>
</comment>
<dbReference type="EMBL" id="BKCP01007715">
    <property type="protein sequence ID" value="GER46920.1"/>
    <property type="molecule type" value="Genomic_DNA"/>
</dbReference>
<feature type="non-terminal residue" evidence="1">
    <location>
        <position position="105"/>
    </location>
</feature>
<sequence>MDEDTAGDRVDTHIKRNRDMVLYSDGRGGLLLMWDLNMEIREVIANDFCIQTELRGTGEQEWLTDHNWIPGIPDGKPKLRVQIEGHTFCVKDLLAAGGCEWDEVI</sequence>
<keyword evidence="2" id="KW-1185">Reference proteome</keyword>
<proteinExistence type="predicted"/>
<accession>A0A5A7QP31</accession>
<gene>
    <name evidence="1" type="ORF">STAS_23987</name>
</gene>
<dbReference type="AlphaFoldDB" id="A0A5A7QP31"/>